<sequence length="94" mass="9956">MARAHRTGPHGRGCAFSLVLFKEALGPGQSRFRSPQLADASLAALSLHCFAAPLRALSVFSNPDLGKGAGLEAEILRQTVLVLLHLQPGRVARS</sequence>
<gene>
    <name evidence="1" type="ORF">SKAU_G00303800</name>
</gene>
<evidence type="ECO:0000313" key="2">
    <source>
        <dbReference type="Proteomes" id="UP001152622"/>
    </source>
</evidence>
<dbReference type="AlphaFoldDB" id="A0A9Q1EWD2"/>
<proteinExistence type="predicted"/>
<comment type="caution">
    <text evidence="1">The sequence shown here is derived from an EMBL/GenBank/DDBJ whole genome shotgun (WGS) entry which is preliminary data.</text>
</comment>
<dbReference type="Proteomes" id="UP001152622">
    <property type="component" value="Chromosome 12"/>
</dbReference>
<reference evidence="1" key="1">
    <citation type="journal article" date="2023" name="Science">
        <title>Genome structures resolve the early diversification of teleost fishes.</title>
        <authorList>
            <person name="Parey E."/>
            <person name="Louis A."/>
            <person name="Montfort J."/>
            <person name="Bouchez O."/>
            <person name="Roques C."/>
            <person name="Iampietro C."/>
            <person name="Lluch J."/>
            <person name="Castinel A."/>
            <person name="Donnadieu C."/>
            <person name="Desvignes T."/>
            <person name="Floi Bucao C."/>
            <person name="Jouanno E."/>
            <person name="Wen M."/>
            <person name="Mejri S."/>
            <person name="Dirks R."/>
            <person name="Jansen H."/>
            <person name="Henkel C."/>
            <person name="Chen W.J."/>
            <person name="Zahm M."/>
            <person name="Cabau C."/>
            <person name="Klopp C."/>
            <person name="Thompson A.W."/>
            <person name="Robinson-Rechavi M."/>
            <person name="Braasch I."/>
            <person name="Lecointre G."/>
            <person name="Bobe J."/>
            <person name="Postlethwait J.H."/>
            <person name="Berthelot C."/>
            <person name="Roest Crollius H."/>
            <person name="Guiguen Y."/>
        </authorList>
    </citation>
    <scope>NUCLEOTIDE SEQUENCE</scope>
    <source>
        <strain evidence="1">WJC10195</strain>
    </source>
</reference>
<name>A0A9Q1EWD2_SYNKA</name>
<organism evidence="1 2">
    <name type="scientific">Synaphobranchus kaupii</name>
    <name type="common">Kaup's arrowtooth eel</name>
    <dbReference type="NCBI Taxonomy" id="118154"/>
    <lineage>
        <taxon>Eukaryota</taxon>
        <taxon>Metazoa</taxon>
        <taxon>Chordata</taxon>
        <taxon>Craniata</taxon>
        <taxon>Vertebrata</taxon>
        <taxon>Euteleostomi</taxon>
        <taxon>Actinopterygii</taxon>
        <taxon>Neopterygii</taxon>
        <taxon>Teleostei</taxon>
        <taxon>Anguilliformes</taxon>
        <taxon>Synaphobranchidae</taxon>
        <taxon>Synaphobranchus</taxon>
    </lineage>
</organism>
<protein>
    <submittedName>
        <fullName evidence="1">Uncharacterized protein</fullName>
    </submittedName>
</protein>
<evidence type="ECO:0000313" key="1">
    <source>
        <dbReference type="EMBL" id="KAJ8346187.1"/>
    </source>
</evidence>
<dbReference type="EMBL" id="JAINUF010000012">
    <property type="protein sequence ID" value="KAJ8346187.1"/>
    <property type="molecule type" value="Genomic_DNA"/>
</dbReference>
<accession>A0A9Q1EWD2</accession>
<keyword evidence="2" id="KW-1185">Reference proteome</keyword>